<gene>
    <name evidence="1" type="ORF">G6321_00036075</name>
</gene>
<name>A0A9X9YJS8_9BRAD</name>
<organism evidence="1 2">
    <name type="scientific">Bradyrhizobium barranii subsp. barranii</name>
    <dbReference type="NCBI Taxonomy" id="2823807"/>
    <lineage>
        <taxon>Bacteria</taxon>
        <taxon>Pseudomonadati</taxon>
        <taxon>Pseudomonadota</taxon>
        <taxon>Alphaproteobacteria</taxon>
        <taxon>Hyphomicrobiales</taxon>
        <taxon>Nitrobacteraceae</taxon>
        <taxon>Bradyrhizobium</taxon>
        <taxon>Bradyrhizobium barranii</taxon>
    </lineage>
</organism>
<accession>A0A9X9YJS8</accession>
<proteinExistence type="predicted"/>
<dbReference type="EMBL" id="CP088280">
    <property type="protein sequence ID" value="UGX91183.1"/>
    <property type="molecule type" value="Genomic_DNA"/>
</dbReference>
<protein>
    <submittedName>
        <fullName evidence="1">Uncharacterized protein</fullName>
    </submittedName>
</protein>
<dbReference type="RefSeq" id="WP_224517052.1">
    <property type="nucleotide sequence ID" value="NZ_CP088280.1"/>
</dbReference>
<evidence type="ECO:0000313" key="1">
    <source>
        <dbReference type="EMBL" id="UGX91183.1"/>
    </source>
</evidence>
<evidence type="ECO:0000313" key="2">
    <source>
        <dbReference type="Proteomes" id="UP000564836"/>
    </source>
</evidence>
<dbReference type="AlphaFoldDB" id="A0A9X9YJS8"/>
<reference evidence="1 2" key="2">
    <citation type="journal article" date="2022" name="Int. J. Syst. Evol. Microbiol.">
        <title>Strains of Bradyrhizobium barranii sp. nov. associated with legumes native to Canada are symbionts of soybeans and belong to different subspecies (subsp. barranii subsp. nov. and subsp. apii subsp. nov.) and symbiovars (sv. glycinearum and sv. septentrionale).</title>
        <authorList>
            <person name="Bromfield E.S.P."/>
            <person name="Cloutier S."/>
            <person name="Wasai-Hara S."/>
            <person name="Minamisawa K."/>
        </authorList>
    </citation>
    <scope>NUCLEOTIDE SEQUENCE [LARGE SCALE GENOMIC DNA]</scope>
    <source>
        <strain evidence="1 2">323S2</strain>
    </source>
</reference>
<sequence length="151" mass="16265">MATKKLAKPVLVSRGGRKKMSPIAAPLQVLAQPLEERMTARKADAQAVVHRHTGFLTQWCCAILKPCRVAQTVTCRDLRDLLAAKDELLAGRRIVIAALAGPRLSGKKGIVLGQGATATQVKVLLDGAKGYVILHARYVDLFEDRSATEGV</sequence>
<dbReference type="Proteomes" id="UP000564836">
    <property type="component" value="Chromosome"/>
</dbReference>
<reference evidence="1 2" key="1">
    <citation type="journal article" date="2017" name="Syst. Appl. Microbiol.">
        <title>Soybeans inoculated with root zone soils of Canadian native legumes harbour diverse and novel Bradyrhizobium spp. that possess agricultural potential.</title>
        <authorList>
            <person name="Bromfield E.S.P."/>
            <person name="Cloutier S."/>
            <person name="Tambong J.T."/>
            <person name="Tran Thi T.V."/>
        </authorList>
    </citation>
    <scope>NUCLEOTIDE SEQUENCE [LARGE SCALE GENOMIC DNA]</scope>
    <source>
        <strain evidence="1 2">323S2</strain>
    </source>
</reference>